<proteinExistence type="predicted"/>
<accession>A0A0F4QKU6</accession>
<evidence type="ECO:0000256" key="1">
    <source>
        <dbReference type="SAM" id="Phobius"/>
    </source>
</evidence>
<dbReference type="Proteomes" id="UP000033452">
    <property type="component" value="Unassembled WGS sequence"/>
</dbReference>
<gene>
    <name evidence="2" type="ORF">TW77_13615</name>
</gene>
<evidence type="ECO:0000313" key="2">
    <source>
        <dbReference type="EMBL" id="KJZ07905.1"/>
    </source>
</evidence>
<feature type="transmembrane region" description="Helical" evidence="1">
    <location>
        <begin position="144"/>
        <end position="162"/>
    </location>
</feature>
<dbReference type="RefSeq" id="WP_046005536.1">
    <property type="nucleotide sequence ID" value="NZ_JXYA01000031.1"/>
</dbReference>
<feature type="transmembrane region" description="Helical" evidence="1">
    <location>
        <begin position="56"/>
        <end position="73"/>
    </location>
</feature>
<dbReference type="EMBL" id="JXYA01000031">
    <property type="protein sequence ID" value="KJZ07905.1"/>
    <property type="molecule type" value="Genomic_DNA"/>
</dbReference>
<comment type="caution">
    <text evidence="2">The sequence shown here is derived from an EMBL/GenBank/DDBJ whole genome shotgun (WGS) entry which is preliminary data.</text>
</comment>
<sequence length="175" mass="20988">MDIYTFVTYMQLPIMLFALIKTWRYECARWFLITFASVELIDELMVPIVLTWHTHFYIWCVAISFVFLLPIIYRKPLAGWLYDRTGVEYFNRVYENHYFSLQEGAIFCIFSVSILINTVTYIEILLYKQYIIDNLYIKLFVRDFVSTFLHILMSLTLLTYAAKTPIREGNLSYEK</sequence>
<keyword evidence="1" id="KW-1133">Transmembrane helix</keyword>
<organism evidence="2 3">
    <name type="scientific">Pseudoalteromonas rubra</name>
    <dbReference type="NCBI Taxonomy" id="43658"/>
    <lineage>
        <taxon>Bacteria</taxon>
        <taxon>Pseudomonadati</taxon>
        <taxon>Pseudomonadota</taxon>
        <taxon>Gammaproteobacteria</taxon>
        <taxon>Alteromonadales</taxon>
        <taxon>Pseudoalteromonadaceae</taxon>
        <taxon>Pseudoalteromonas</taxon>
    </lineage>
</organism>
<keyword evidence="3" id="KW-1185">Reference proteome</keyword>
<evidence type="ECO:0000313" key="3">
    <source>
        <dbReference type="Proteomes" id="UP000033452"/>
    </source>
</evidence>
<protein>
    <submittedName>
        <fullName evidence="2">Uncharacterized protein</fullName>
    </submittedName>
</protein>
<dbReference type="AlphaFoldDB" id="A0A0F4QKU6"/>
<dbReference type="OrthoDB" id="6315535at2"/>
<reference evidence="2 3" key="1">
    <citation type="journal article" date="2015" name="BMC Genomics">
        <title>Genome mining reveals unlocked bioactive potential of marine Gram-negative bacteria.</title>
        <authorList>
            <person name="Machado H."/>
            <person name="Sonnenschein E.C."/>
            <person name="Melchiorsen J."/>
            <person name="Gram L."/>
        </authorList>
    </citation>
    <scope>NUCLEOTIDE SEQUENCE [LARGE SCALE GENOMIC DNA]</scope>
    <source>
        <strain evidence="2 3">S2471</strain>
    </source>
</reference>
<feature type="transmembrane region" description="Helical" evidence="1">
    <location>
        <begin position="104"/>
        <end position="124"/>
    </location>
</feature>
<dbReference type="PATRIC" id="fig|43658.5.peg.2871"/>
<name>A0A0F4QKU6_9GAMM</name>
<keyword evidence="1" id="KW-0812">Transmembrane</keyword>
<keyword evidence="1" id="KW-0472">Membrane</keyword>